<dbReference type="Gene3D" id="2.60.40.10">
    <property type="entry name" value="Immunoglobulins"/>
    <property type="match status" value="1"/>
</dbReference>
<dbReference type="EnsemblPlants" id="PGSC0003DMT400009856">
    <property type="protein sequence ID" value="PGSC0003DMT400009856"/>
    <property type="gene ID" value="PGSC0003DMG402003864"/>
</dbReference>
<reference evidence="3" key="1">
    <citation type="journal article" date="2011" name="Nature">
        <title>Genome sequence and analysis of the tuber crop potato.</title>
        <authorList>
            <consortium name="The Potato Genome Sequencing Consortium"/>
        </authorList>
    </citation>
    <scope>NUCLEOTIDE SEQUENCE [LARGE SCALE GENOMIC DNA]</scope>
    <source>
        <strain evidence="3">cv. DM1-3 516 R44</strain>
    </source>
</reference>
<dbReference type="InParanoid" id="M0ZX16"/>
<dbReference type="GO" id="GO:0009507">
    <property type="term" value="C:chloroplast"/>
    <property type="evidence" value="ECO:0007669"/>
    <property type="project" value="UniProtKB-ARBA"/>
</dbReference>
<dbReference type="InterPro" id="IPR032640">
    <property type="entry name" value="AMPK1_CBM"/>
</dbReference>
<dbReference type="PANTHER" id="PTHR47434">
    <property type="entry name" value="PROTEIN PTST HOMOLOG 3, CHLOROPLASTIC"/>
    <property type="match status" value="1"/>
</dbReference>
<proteinExistence type="predicted"/>
<evidence type="ECO:0000313" key="2">
    <source>
        <dbReference type="EnsemblPlants" id="PGSC0003DMT400009856"/>
    </source>
</evidence>
<reference evidence="2" key="2">
    <citation type="submission" date="2015-06" db="UniProtKB">
        <authorList>
            <consortium name="EnsemblPlants"/>
        </authorList>
    </citation>
    <scope>IDENTIFICATION</scope>
    <source>
        <strain evidence="2">DM1-3 516 R44</strain>
    </source>
</reference>
<feature type="domain" description="AMP-activated protein kinase glycogen-binding" evidence="1">
    <location>
        <begin position="41"/>
        <end position="89"/>
    </location>
</feature>
<dbReference type="Gramene" id="PGSC0003DMT400009856">
    <property type="protein sequence ID" value="PGSC0003DMT400009856"/>
    <property type="gene ID" value="PGSC0003DMG402003864"/>
</dbReference>
<name>M0ZX16_SOLTU</name>
<evidence type="ECO:0000313" key="3">
    <source>
        <dbReference type="Proteomes" id="UP000011115"/>
    </source>
</evidence>
<dbReference type="PaxDb" id="4113-PGSC0003DMT400009856"/>
<dbReference type="HOGENOM" id="CLU_2445139_0_0_1"/>
<protein>
    <recommendedName>
        <fullName evidence="1">AMP-activated protein kinase glycogen-binding domain-containing protein</fullName>
    </recommendedName>
</protein>
<organism evidence="2 3">
    <name type="scientific">Solanum tuberosum</name>
    <name type="common">Potato</name>
    <dbReference type="NCBI Taxonomy" id="4113"/>
    <lineage>
        <taxon>Eukaryota</taxon>
        <taxon>Viridiplantae</taxon>
        <taxon>Streptophyta</taxon>
        <taxon>Embryophyta</taxon>
        <taxon>Tracheophyta</taxon>
        <taxon>Spermatophyta</taxon>
        <taxon>Magnoliopsida</taxon>
        <taxon>eudicotyledons</taxon>
        <taxon>Gunneridae</taxon>
        <taxon>Pentapetalae</taxon>
        <taxon>asterids</taxon>
        <taxon>lamiids</taxon>
        <taxon>Solanales</taxon>
        <taxon>Solanaceae</taxon>
        <taxon>Solanoideae</taxon>
        <taxon>Solaneae</taxon>
        <taxon>Solanum</taxon>
    </lineage>
</organism>
<dbReference type="PANTHER" id="PTHR47434:SF2">
    <property type="entry name" value="PROTEIN PTST HOMOLOG 3, CHLOROPLASTIC"/>
    <property type="match status" value="1"/>
</dbReference>
<dbReference type="SUPFAM" id="SSF81296">
    <property type="entry name" value="E set domains"/>
    <property type="match status" value="1"/>
</dbReference>
<dbReference type="InterPro" id="IPR014756">
    <property type="entry name" value="Ig_E-set"/>
</dbReference>
<dbReference type="eggNOG" id="ENOG502QQZV">
    <property type="taxonomic scope" value="Eukaryota"/>
</dbReference>
<keyword evidence="3" id="KW-1185">Reference proteome</keyword>
<evidence type="ECO:0000259" key="1">
    <source>
        <dbReference type="Pfam" id="PF16561"/>
    </source>
</evidence>
<dbReference type="CDD" id="cd02859">
    <property type="entry name" value="E_set_AMPKbeta_like_N"/>
    <property type="match status" value="1"/>
</dbReference>
<dbReference type="InterPro" id="IPR013783">
    <property type="entry name" value="Ig-like_fold"/>
</dbReference>
<dbReference type="Pfam" id="PF16561">
    <property type="entry name" value="AMPK1_CBM"/>
    <property type="match status" value="1"/>
</dbReference>
<dbReference type="Proteomes" id="UP000011115">
    <property type="component" value="Unassembled WGS sequence"/>
</dbReference>
<dbReference type="AlphaFoldDB" id="M0ZX16"/>
<accession>M0ZX16</accession>
<sequence length="90" mass="10314">MDPHESSDPIGEDIQLSSDIIDPIGEDIQASSDIIDPIGMREPRLWKTVLWLYPGIYEIKFVVDDHWTTDPQRESVTKGSIHNNVLRVDR</sequence>